<gene>
    <name evidence="4" type="ORF">AWC38_SpisGene5659</name>
</gene>
<dbReference type="OrthoDB" id="5948309at2759"/>
<name>A0A2B4SM04_STYPI</name>
<dbReference type="PANTHER" id="PTHR34615">
    <property type="entry name" value="PX DOMAIN-CONTAINING PROTEIN"/>
    <property type="match status" value="1"/>
</dbReference>
<dbReference type="AlphaFoldDB" id="A0A2B4SM04"/>
<proteinExistence type="predicted"/>
<evidence type="ECO:0000313" key="4">
    <source>
        <dbReference type="EMBL" id="PFX29618.1"/>
    </source>
</evidence>
<dbReference type="InterPro" id="IPR027806">
    <property type="entry name" value="HARBI1_dom"/>
</dbReference>
<evidence type="ECO:0000256" key="2">
    <source>
        <dbReference type="ARBA" id="ARBA00022723"/>
    </source>
</evidence>
<protein>
    <recommendedName>
        <fullName evidence="3">DDE Tnp4 domain-containing protein</fullName>
    </recommendedName>
</protein>
<sequence length="357" mass="41199">MATFQRTRDALLLALDDDSIEEEFLMLFNLHTSKNPNFPYHDVEKFDLDLIDPAECKAEFRVEKNDLPLLCNALRIPETIECRQGSICDGMEGLCMLLRRLAYPCRYSEMISRFPRPVPVLSMITTTVMDYVYQQHYHRISHWNRFLLDPRKLEQYAMAVSQKDSALDNCFGFIDGTVRPICRPGEKQRIIYNGHKRVHALKYQSVVVPSGMIAVMHGPFEGKRHDAGMLHESGLYDLLEQHAFSTTGQQMCLYGDPAYPLRVHLQGPFKHANLTANEHAFNRSMSAVRTSVEWIFGDIINYFKFLDFKKNLKLQLSAVGKYYLVAAILRNALTCLYPNETSKFFDVEPPTLDEYFS</sequence>
<dbReference type="GO" id="GO:0046872">
    <property type="term" value="F:metal ion binding"/>
    <property type="evidence" value="ECO:0007669"/>
    <property type="project" value="UniProtKB-KW"/>
</dbReference>
<comment type="caution">
    <text evidence="4">The sequence shown here is derived from an EMBL/GenBank/DDBJ whole genome shotgun (WGS) entry which is preliminary data.</text>
</comment>
<dbReference type="EMBL" id="LSMT01000063">
    <property type="protein sequence ID" value="PFX29618.1"/>
    <property type="molecule type" value="Genomic_DNA"/>
</dbReference>
<accession>A0A2B4SM04</accession>
<evidence type="ECO:0000313" key="5">
    <source>
        <dbReference type="Proteomes" id="UP000225706"/>
    </source>
</evidence>
<dbReference type="Proteomes" id="UP000225706">
    <property type="component" value="Unassembled WGS sequence"/>
</dbReference>
<organism evidence="4 5">
    <name type="scientific">Stylophora pistillata</name>
    <name type="common">Smooth cauliflower coral</name>
    <dbReference type="NCBI Taxonomy" id="50429"/>
    <lineage>
        <taxon>Eukaryota</taxon>
        <taxon>Metazoa</taxon>
        <taxon>Cnidaria</taxon>
        <taxon>Anthozoa</taxon>
        <taxon>Hexacorallia</taxon>
        <taxon>Scleractinia</taxon>
        <taxon>Astrocoeniina</taxon>
        <taxon>Pocilloporidae</taxon>
        <taxon>Stylophora</taxon>
    </lineage>
</organism>
<reference evidence="5" key="1">
    <citation type="journal article" date="2017" name="bioRxiv">
        <title>Comparative analysis of the genomes of Stylophora pistillata and Acropora digitifera provides evidence for extensive differences between species of corals.</title>
        <authorList>
            <person name="Voolstra C.R."/>
            <person name="Li Y."/>
            <person name="Liew Y.J."/>
            <person name="Baumgarten S."/>
            <person name="Zoccola D."/>
            <person name="Flot J.-F."/>
            <person name="Tambutte S."/>
            <person name="Allemand D."/>
            <person name="Aranda M."/>
        </authorList>
    </citation>
    <scope>NUCLEOTIDE SEQUENCE [LARGE SCALE GENOMIC DNA]</scope>
</reference>
<evidence type="ECO:0000259" key="3">
    <source>
        <dbReference type="Pfam" id="PF13359"/>
    </source>
</evidence>
<dbReference type="PANTHER" id="PTHR34615:SF1">
    <property type="entry name" value="PX DOMAIN-CONTAINING PROTEIN"/>
    <property type="match status" value="1"/>
</dbReference>
<comment type="cofactor">
    <cofactor evidence="1">
        <name>a divalent metal cation</name>
        <dbReference type="ChEBI" id="CHEBI:60240"/>
    </cofactor>
</comment>
<keyword evidence="5" id="KW-1185">Reference proteome</keyword>
<evidence type="ECO:0000256" key="1">
    <source>
        <dbReference type="ARBA" id="ARBA00001968"/>
    </source>
</evidence>
<feature type="domain" description="DDE Tnp4" evidence="3">
    <location>
        <begin position="174"/>
        <end position="331"/>
    </location>
</feature>
<keyword evidence="2" id="KW-0479">Metal-binding</keyword>
<dbReference type="Pfam" id="PF13359">
    <property type="entry name" value="DDE_Tnp_4"/>
    <property type="match status" value="1"/>
</dbReference>